<gene>
    <name evidence="1" type="ORF">GN157_10965</name>
</gene>
<organism evidence="1 2">
    <name type="scientific">Flavobacterium rakeshii</name>
    <dbReference type="NCBI Taxonomy" id="1038845"/>
    <lineage>
        <taxon>Bacteria</taxon>
        <taxon>Pseudomonadati</taxon>
        <taxon>Bacteroidota</taxon>
        <taxon>Flavobacteriia</taxon>
        <taxon>Flavobacteriales</taxon>
        <taxon>Flavobacteriaceae</taxon>
        <taxon>Flavobacterium</taxon>
    </lineage>
</organism>
<comment type="caution">
    <text evidence="1">The sequence shown here is derived from an EMBL/GenBank/DDBJ whole genome shotgun (WGS) entry which is preliminary data.</text>
</comment>
<proteinExistence type="predicted"/>
<evidence type="ECO:0000313" key="1">
    <source>
        <dbReference type="EMBL" id="MUV04230.1"/>
    </source>
</evidence>
<name>A0A6N8HDQ5_9FLAO</name>
<dbReference type="EMBL" id="WOWP01000037">
    <property type="protein sequence ID" value="MUV04230.1"/>
    <property type="molecule type" value="Genomic_DNA"/>
</dbReference>
<dbReference type="RefSeq" id="WP_157483443.1">
    <property type="nucleotide sequence ID" value="NZ_WOWP01000037.1"/>
</dbReference>
<sequence length="161" mass="18369">MKIIANIFLLLLLIAPGKSEKPSIDTPIDYNRVNCIMNIENNSLSIGIEKEYEADFLTVNFYNERSQKIKSENIPVNKQQLNEFCDLVKQQTNINTNHNWIEKGSGSRYTVKFVIKSPSGNLLMFPAGVSNLNNISNECKNVIDFLKTHKTINDFLNNENN</sequence>
<dbReference type="Proteomes" id="UP000433945">
    <property type="component" value="Unassembled WGS sequence"/>
</dbReference>
<keyword evidence="2" id="KW-1185">Reference proteome</keyword>
<dbReference type="AlphaFoldDB" id="A0A6N8HDQ5"/>
<evidence type="ECO:0000313" key="2">
    <source>
        <dbReference type="Proteomes" id="UP000433945"/>
    </source>
</evidence>
<protein>
    <submittedName>
        <fullName evidence="1">Uncharacterized protein</fullName>
    </submittedName>
</protein>
<accession>A0A6N8HDQ5</accession>
<reference evidence="1 2" key="1">
    <citation type="submission" date="2019-12" db="EMBL/GenBank/DDBJ databases">
        <authorList>
            <person name="Sun J.-Q."/>
        </authorList>
    </citation>
    <scope>NUCLEOTIDE SEQUENCE [LARGE SCALE GENOMIC DNA]</scope>
    <source>
        <strain evidence="1 2">JCM 17928</strain>
    </source>
</reference>